<protein>
    <submittedName>
        <fullName evidence="1">Uncharacterized protein</fullName>
    </submittedName>
</protein>
<accession>A0A930KLK6</accession>
<dbReference type="EMBL" id="JABZXJ010000069">
    <property type="protein sequence ID" value="MBF1650554.1"/>
    <property type="molecule type" value="Genomic_DNA"/>
</dbReference>
<sequence>MKSFAELLDKVDAFHDLNVGFCGFEEKAFHLIIEDHSEVRKPTDLSGVPTVAHIRANEVSNFVLSLDVAMPTVLYEVVEPEPGKLGIYMNNGQIFIEAEDIDIQLCE</sequence>
<comment type="caution">
    <text evidence="1">The sequence shown here is derived from an EMBL/GenBank/DDBJ whole genome shotgun (WGS) entry which is preliminary data.</text>
</comment>
<organism evidence="1 2">
    <name type="scientific">Rothia dentocariosa</name>
    <dbReference type="NCBI Taxonomy" id="2047"/>
    <lineage>
        <taxon>Bacteria</taxon>
        <taxon>Bacillati</taxon>
        <taxon>Actinomycetota</taxon>
        <taxon>Actinomycetes</taxon>
        <taxon>Micrococcales</taxon>
        <taxon>Micrococcaceae</taxon>
        <taxon>Rothia</taxon>
    </lineage>
</organism>
<dbReference type="Proteomes" id="UP000769484">
    <property type="component" value="Unassembled WGS sequence"/>
</dbReference>
<dbReference type="AlphaFoldDB" id="A0A930KLK6"/>
<evidence type="ECO:0000313" key="2">
    <source>
        <dbReference type="Proteomes" id="UP000769484"/>
    </source>
</evidence>
<evidence type="ECO:0000313" key="1">
    <source>
        <dbReference type="EMBL" id="MBF1650554.1"/>
    </source>
</evidence>
<gene>
    <name evidence="1" type="ORF">HXO56_10815</name>
</gene>
<reference evidence="1" key="1">
    <citation type="submission" date="2020-04" db="EMBL/GenBank/DDBJ databases">
        <title>Deep metagenomics examines the oral microbiome during advanced dental caries in children, revealing novel taxa and co-occurrences with host molecules.</title>
        <authorList>
            <person name="Baker J.L."/>
            <person name="Morton J.T."/>
            <person name="Dinis M."/>
            <person name="Alvarez R."/>
            <person name="Tran N.C."/>
            <person name="Knight R."/>
            <person name="Edlund A."/>
        </authorList>
    </citation>
    <scope>NUCLEOTIDE SEQUENCE</scope>
    <source>
        <strain evidence="1">JCVI_47_bin.4</strain>
    </source>
</reference>
<name>A0A930KLK6_9MICC</name>
<proteinExistence type="predicted"/>